<protein>
    <submittedName>
        <fullName evidence="3">Loosenin</fullName>
    </submittedName>
</protein>
<evidence type="ECO:0000313" key="4">
    <source>
        <dbReference type="Proteomes" id="UP001215598"/>
    </source>
</evidence>
<dbReference type="PANTHER" id="PTHR31836:SF27">
    <property type="entry name" value="RLPA-LIKE PROTEIN DOUBLE-PSI BETA-BARREL DOMAIN-CONTAINING PROTEIN"/>
    <property type="match status" value="1"/>
</dbReference>
<dbReference type="AlphaFoldDB" id="A0AAD7I9U4"/>
<proteinExistence type="predicted"/>
<feature type="signal peptide" evidence="2">
    <location>
        <begin position="1"/>
        <end position="22"/>
    </location>
</feature>
<name>A0AAD7I9U4_9AGAR</name>
<dbReference type="EMBL" id="JARKIB010000118">
    <property type="protein sequence ID" value="KAJ7737098.1"/>
    <property type="molecule type" value="Genomic_DNA"/>
</dbReference>
<keyword evidence="1 2" id="KW-0732">Signal</keyword>
<organism evidence="3 4">
    <name type="scientific">Mycena metata</name>
    <dbReference type="NCBI Taxonomy" id="1033252"/>
    <lineage>
        <taxon>Eukaryota</taxon>
        <taxon>Fungi</taxon>
        <taxon>Dikarya</taxon>
        <taxon>Basidiomycota</taxon>
        <taxon>Agaricomycotina</taxon>
        <taxon>Agaricomycetes</taxon>
        <taxon>Agaricomycetidae</taxon>
        <taxon>Agaricales</taxon>
        <taxon>Marasmiineae</taxon>
        <taxon>Mycenaceae</taxon>
        <taxon>Mycena</taxon>
    </lineage>
</organism>
<dbReference type="Proteomes" id="UP001215598">
    <property type="component" value="Unassembled WGS sequence"/>
</dbReference>
<evidence type="ECO:0000256" key="2">
    <source>
        <dbReference type="SAM" id="SignalP"/>
    </source>
</evidence>
<dbReference type="InterPro" id="IPR036908">
    <property type="entry name" value="RlpA-like_sf"/>
</dbReference>
<sequence length="138" mass="14101">MFLPATLLFAFLSSALFPIASSAPLDAKAAAVHTGDGTFFTPGLGACGKTNTEKDAIVAVGHGIFDSFPGATANPNTNPICGKKIKATLGKKSVVVTVADRCAGFAGAADLDFTQSAFSKLAAPSVGRIHGVKWTFVR</sequence>
<dbReference type="Gene3D" id="2.40.40.10">
    <property type="entry name" value="RlpA-like domain"/>
    <property type="match status" value="1"/>
</dbReference>
<evidence type="ECO:0000313" key="3">
    <source>
        <dbReference type="EMBL" id="KAJ7737098.1"/>
    </source>
</evidence>
<evidence type="ECO:0000256" key="1">
    <source>
        <dbReference type="ARBA" id="ARBA00022729"/>
    </source>
</evidence>
<gene>
    <name evidence="3" type="ORF">B0H16DRAFT_1695183</name>
</gene>
<accession>A0AAD7I9U4</accession>
<comment type="caution">
    <text evidence="3">The sequence shown here is derived from an EMBL/GenBank/DDBJ whole genome shotgun (WGS) entry which is preliminary data.</text>
</comment>
<dbReference type="PANTHER" id="PTHR31836">
    <property type="match status" value="1"/>
</dbReference>
<dbReference type="InterPro" id="IPR051477">
    <property type="entry name" value="Expansin_CellWall"/>
</dbReference>
<keyword evidence="4" id="KW-1185">Reference proteome</keyword>
<feature type="chain" id="PRO_5041905920" evidence="2">
    <location>
        <begin position="23"/>
        <end position="138"/>
    </location>
</feature>
<dbReference type="CDD" id="cd22191">
    <property type="entry name" value="DPBB_RlpA_EXP_N-like"/>
    <property type="match status" value="1"/>
</dbReference>
<dbReference type="SUPFAM" id="SSF50685">
    <property type="entry name" value="Barwin-like endoglucanases"/>
    <property type="match status" value="1"/>
</dbReference>
<reference evidence="3" key="1">
    <citation type="submission" date="2023-03" db="EMBL/GenBank/DDBJ databases">
        <title>Massive genome expansion in bonnet fungi (Mycena s.s.) driven by repeated elements and novel gene families across ecological guilds.</title>
        <authorList>
            <consortium name="Lawrence Berkeley National Laboratory"/>
            <person name="Harder C.B."/>
            <person name="Miyauchi S."/>
            <person name="Viragh M."/>
            <person name="Kuo A."/>
            <person name="Thoen E."/>
            <person name="Andreopoulos B."/>
            <person name="Lu D."/>
            <person name="Skrede I."/>
            <person name="Drula E."/>
            <person name="Henrissat B."/>
            <person name="Morin E."/>
            <person name="Kohler A."/>
            <person name="Barry K."/>
            <person name="LaButti K."/>
            <person name="Morin E."/>
            <person name="Salamov A."/>
            <person name="Lipzen A."/>
            <person name="Mereny Z."/>
            <person name="Hegedus B."/>
            <person name="Baldrian P."/>
            <person name="Stursova M."/>
            <person name="Weitz H."/>
            <person name="Taylor A."/>
            <person name="Grigoriev I.V."/>
            <person name="Nagy L.G."/>
            <person name="Martin F."/>
            <person name="Kauserud H."/>
        </authorList>
    </citation>
    <scope>NUCLEOTIDE SEQUENCE</scope>
    <source>
        <strain evidence="3">CBHHK182m</strain>
    </source>
</reference>